<dbReference type="STRING" id="1085623.GNIT_3396"/>
<organism evidence="2 3">
    <name type="scientific">Glaciecola nitratireducens (strain JCM 12485 / KCTC 12276 / FR1064)</name>
    <dbReference type="NCBI Taxonomy" id="1085623"/>
    <lineage>
        <taxon>Bacteria</taxon>
        <taxon>Pseudomonadati</taxon>
        <taxon>Pseudomonadota</taxon>
        <taxon>Gammaproteobacteria</taxon>
        <taxon>Alteromonadales</taxon>
        <taxon>Alteromonadaceae</taxon>
        <taxon>Brumicola</taxon>
    </lineage>
</organism>
<feature type="signal peptide" evidence="1">
    <location>
        <begin position="1"/>
        <end position="22"/>
    </location>
</feature>
<dbReference type="Pfam" id="PF06980">
    <property type="entry name" value="DUF1302"/>
    <property type="match status" value="1"/>
</dbReference>
<evidence type="ECO:0000313" key="3">
    <source>
        <dbReference type="Proteomes" id="UP000009282"/>
    </source>
</evidence>
<evidence type="ECO:0008006" key="4">
    <source>
        <dbReference type="Google" id="ProtNLM"/>
    </source>
</evidence>
<evidence type="ECO:0000256" key="1">
    <source>
        <dbReference type="SAM" id="SignalP"/>
    </source>
</evidence>
<evidence type="ECO:0000313" key="2">
    <source>
        <dbReference type="EMBL" id="AEP31490.1"/>
    </source>
</evidence>
<keyword evidence="3" id="KW-1185">Reference proteome</keyword>
<dbReference type="KEGG" id="gni:GNIT_3396"/>
<protein>
    <recommendedName>
        <fullName evidence="4">DUF1302 domain-containing protein</fullName>
    </recommendedName>
</protein>
<sequence>MNKNLNKTMVASLVCGALYAGAANGADFYFGEDDGIHLQVTSQLSMGASWRLKDANPRFIGELNGGTGGTTTTDDGNLNFGKNDTFSKIIKGSHDIQLSKDNYGFFARVKYWYDKELKDESRPHGHSPNGYTPGAPLNDDGFADFAKFSGIELMDAYFYSSFDVGQAPVEFRLGRQVISWGESTFIQGGLNSTNPFDVNALRRPGAELKEGLLPVGMAYINAGVSANLTIEAFYQYEWEKTQIDGCGTYFSGADFAADGCFAVTIAVPDRQALAGGFFADRRAYDNAPDTSRRGDDEPDDGGQYGFAFRYYAAELNDTEFGLYFMNLHSRLPLINSIRTAIPEAVGSVFIPSALDPTGGALSSLNPSYRIVFPEDLQYYGASFATNIGGTAVSGEISYKPDTPIQINGPELLNGVLSESPLFPYSSRVVAAGRGEEIRGYDEFDVTQMQVTALHFFERVLGASRLTVIGEAGIIFTDGIEDADQRYGRNSVFGLGDFDLGGGTNCTNLEAAGAIGGDCEADGYVTDTAWGYRIRGVLEYTNVFAGISLKPTIDWQHDVNGYSPDPGQQFNEGAKSFGVSLEALYQQKYSMTLGYRAFSGGSHNILEDKDFLSLNFAVSY</sequence>
<dbReference type="OrthoDB" id="7000272at2"/>
<proteinExistence type="predicted"/>
<dbReference type="HOGENOM" id="CLU_016532_0_0_6"/>
<dbReference type="eggNOG" id="COG3203">
    <property type="taxonomic scope" value="Bacteria"/>
</dbReference>
<dbReference type="AlphaFoldDB" id="G4QN71"/>
<feature type="chain" id="PRO_5003467401" description="DUF1302 domain-containing protein" evidence="1">
    <location>
        <begin position="23"/>
        <end position="619"/>
    </location>
</feature>
<dbReference type="InterPro" id="IPR010727">
    <property type="entry name" value="DUF1302"/>
</dbReference>
<name>G4QN71_GLANF</name>
<dbReference type="EMBL" id="CP003060">
    <property type="protein sequence ID" value="AEP31490.1"/>
    <property type="molecule type" value="Genomic_DNA"/>
</dbReference>
<dbReference type="Proteomes" id="UP000009282">
    <property type="component" value="Chromosome"/>
</dbReference>
<dbReference type="RefSeq" id="WP_014110361.1">
    <property type="nucleotide sequence ID" value="NC_016041.1"/>
</dbReference>
<keyword evidence="1" id="KW-0732">Signal</keyword>
<reference evidence="2 3" key="1">
    <citation type="journal article" date="2011" name="J. Bacteriol.">
        <title>Complete genome sequence of seawater bacterium Glaciecola nitratireducens FR1064T.</title>
        <authorList>
            <person name="Bian F."/>
            <person name="Qin Q.L."/>
            <person name="Xie B.B."/>
            <person name="Shu Y.L."/>
            <person name="Zhang X.Y."/>
            <person name="Yu Y."/>
            <person name="Chen B."/>
            <person name="Chen X.L."/>
            <person name="Zhou B.C."/>
            <person name="Zhang Y.Z."/>
        </authorList>
    </citation>
    <scope>NUCLEOTIDE SEQUENCE [LARGE SCALE GENOMIC DNA]</scope>
    <source>
        <strain evidence="3">JCM 12485 / KCTC 12276 / FR1064</strain>
    </source>
</reference>
<gene>
    <name evidence="2" type="ordered locus">GNIT_3396</name>
</gene>
<accession>G4QN71</accession>